<feature type="region of interest" description="Disordered" evidence="1">
    <location>
        <begin position="113"/>
        <end position="146"/>
    </location>
</feature>
<sequence>MRWQPTISTVADMFANPQAGVTSSTIFRLQNPLQSDFTQTLSGKGYRWANRQESLGSLMLNPPPPTSMHPASSDRDADWSVWQNALRTAFGEDKSVLTEVDVLQSVPQSIGSRIPKPLSTNHSNTNTLEPPSLVGAERKAERNSEKEKSIIVQLANLVEQARARSRCVNEHNRVGAFVVGDFSITKSAMVGRSTRKSSPNCTSAAASPSESLSTAIVVMDIESDVEAPWHLSRRRSRTLSSGSAQHLMPSVRSSYSSSAQSSPLCVTPDLPGVPLPLLPQSVPIYQMNGKRDISSDNIRTTPTADVYPLESSVADMALHHSTPSIDTNSSGIKHVHCESTTTLPCTSTLLSSNANTSWRAEHGPSYLSRSQRRLARTVINPSCHDVQNYLYEGGQTGVASGGVMLGPQVQGKKSGQRCPATPKGREQHQHRKTKKAQGKRPPKPKNAQST</sequence>
<feature type="compositionally biased region" description="Polar residues" evidence="1">
    <location>
        <begin position="118"/>
        <end position="129"/>
    </location>
</feature>
<comment type="caution">
    <text evidence="2">The sequence shown here is derived from an EMBL/GenBank/DDBJ whole genome shotgun (WGS) entry which is preliminary data.</text>
</comment>
<gene>
    <name evidence="2" type="ORF">C8R41DRAFT_927350</name>
</gene>
<reference evidence="2" key="1">
    <citation type="submission" date="2022-08" db="EMBL/GenBank/DDBJ databases">
        <title>A Global Phylogenomic Analysis of the Shiitake Genus Lentinula.</title>
        <authorList>
            <consortium name="DOE Joint Genome Institute"/>
            <person name="Sierra-Patev S."/>
            <person name="Min B."/>
            <person name="Naranjo-Ortiz M."/>
            <person name="Looney B."/>
            <person name="Konkel Z."/>
            <person name="Slot J.C."/>
            <person name="Sakamoto Y."/>
            <person name="Steenwyk J.L."/>
            <person name="Rokas A."/>
            <person name="Carro J."/>
            <person name="Camarero S."/>
            <person name="Ferreira P."/>
            <person name="Molpeceres G."/>
            <person name="Ruiz-Duenas F.J."/>
            <person name="Serrano A."/>
            <person name="Henrissat B."/>
            <person name="Drula E."/>
            <person name="Hughes K.W."/>
            <person name="Mata J.L."/>
            <person name="Ishikawa N.K."/>
            <person name="Vargas-Isla R."/>
            <person name="Ushijima S."/>
            <person name="Smith C.A."/>
            <person name="Ahrendt S."/>
            <person name="Andreopoulos W."/>
            <person name="He G."/>
            <person name="Labutti K."/>
            <person name="Lipzen A."/>
            <person name="Ng V."/>
            <person name="Riley R."/>
            <person name="Sandor L."/>
            <person name="Barry K."/>
            <person name="Martinez A.T."/>
            <person name="Xiao Y."/>
            <person name="Gibbons J.G."/>
            <person name="Terashima K."/>
            <person name="Grigoriev I.V."/>
            <person name="Hibbett D.S."/>
        </authorList>
    </citation>
    <scope>NUCLEOTIDE SEQUENCE</scope>
    <source>
        <strain evidence="2">RHP3577 ss4</strain>
    </source>
</reference>
<protein>
    <submittedName>
        <fullName evidence="2">Uncharacterized protein</fullName>
    </submittedName>
</protein>
<feature type="region of interest" description="Disordered" evidence="1">
    <location>
        <begin position="407"/>
        <end position="450"/>
    </location>
</feature>
<accession>A0ABQ8UXU6</accession>
<feature type="region of interest" description="Disordered" evidence="1">
    <location>
        <begin position="235"/>
        <end position="255"/>
    </location>
</feature>
<organism evidence="2 3">
    <name type="scientific">Lentinula lateritia</name>
    <dbReference type="NCBI Taxonomy" id="40482"/>
    <lineage>
        <taxon>Eukaryota</taxon>
        <taxon>Fungi</taxon>
        <taxon>Dikarya</taxon>
        <taxon>Basidiomycota</taxon>
        <taxon>Agaricomycotina</taxon>
        <taxon>Agaricomycetes</taxon>
        <taxon>Agaricomycetidae</taxon>
        <taxon>Agaricales</taxon>
        <taxon>Marasmiineae</taxon>
        <taxon>Omphalotaceae</taxon>
        <taxon>Lentinula</taxon>
    </lineage>
</organism>
<evidence type="ECO:0000313" key="3">
    <source>
        <dbReference type="Proteomes" id="UP001150217"/>
    </source>
</evidence>
<evidence type="ECO:0000256" key="1">
    <source>
        <dbReference type="SAM" id="MobiDB-lite"/>
    </source>
</evidence>
<evidence type="ECO:0000313" key="2">
    <source>
        <dbReference type="EMBL" id="KAJ4463555.1"/>
    </source>
</evidence>
<proteinExistence type="predicted"/>
<name>A0ABQ8UXU6_9AGAR</name>
<feature type="compositionally biased region" description="Basic and acidic residues" evidence="1">
    <location>
        <begin position="136"/>
        <end position="146"/>
    </location>
</feature>
<dbReference type="EMBL" id="JANVFT010000159">
    <property type="protein sequence ID" value="KAJ4463555.1"/>
    <property type="molecule type" value="Genomic_DNA"/>
</dbReference>
<dbReference type="Proteomes" id="UP001150217">
    <property type="component" value="Unassembled WGS sequence"/>
</dbReference>
<feature type="compositionally biased region" description="Basic residues" evidence="1">
    <location>
        <begin position="428"/>
        <end position="443"/>
    </location>
</feature>
<keyword evidence="3" id="KW-1185">Reference proteome</keyword>